<accession>R8BDY9</accession>
<dbReference type="RefSeq" id="XP_007917505.1">
    <property type="nucleotide sequence ID" value="XM_007919314.1"/>
</dbReference>
<comment type="subcellular location">
    <subcellularLocation>
        <location evidence="1">Membrane</location>
        <topology evidence="1">Multi-pass membrane protein</topology>
    </subcellularLocation>
</comment>
<evidence type="ECO:0000259" key="7">
    <source>
        <dbReference type="PROSITE" id="PS50850"/>
    </source>
</evidence>
<keyword evidence="9" id="KW-1185">Reference proteome</keyword>
<dbReference type="InterPro" id="IPR036259">
    <property type="entry name" value="MFS_trans_sf"/>
</dbReference>
<dbReference type="KEGG" id="tmn:UCRPA7_6778"/>
<dbReference type="GO" id="GO:0022857">
    <property type="term" value="F:transmembrane transporter activity"/>
    <property type="evidence" value="ECO:0007669"/>
    <property type="project" value="InterPro"/>
</dbReference>
<feature type="transmembrane region" description="Helical" evidence="6">
    <location>
        <begin position="301"/>
        <end position="320"/>
    </location>
</feature>
<organism evidence="8 9">
    <name type="scientific">Phaeoacremonium minimum (strain UCR-PA7)</name>
    <name type="common">Esca disease fungus</name>
    <name type="synonym">Togninia minima</name>
    <dbReference type="NCBI Taxonomy" id="1286976"/>
    <lineage>
        <taxon>Eukaryota</taxon>
        <taxon>Fungi</taxon>
        <taxon>Dikarya</taxon>
        <taxon>Ascomycota</taxon>
        <taxon>Pezizomycotina</taxon>
        <taxon>Sordariomycetes</taxon>
        <taxon>Sordariomycetidae</taxon>
        <taxon>Togniniales</taxon>
        <taxon>Togniniaceae</taxon>
        <taxon>Phaeoacremonium</taxon>
    </lineage>
</organism>
<gene>
    <name evidence="8" type="ORF">UCRPA7_6778</name>
</gene>
<dbReference type="PANTHER" id="PTHR43791:SF24">
    <property type="entry name" value="NICOTINIC ACID PLASMA MEMBRANE TRANSPORTER"/>
    <property type="match status" value="1"/>
</dbReference>
<dbReference type="OrthoDB" id="2962993at2759"/>
<feature type="transmembrane region" description="Helical" evidence="6">
    <location>
        <begin position="354"/>
        <end position="372"/>
    </location>
</feature>
<feature type="transmembrane region" description="Helical" evidence="6">
    <location>
        <begin position="412"/>
        <end position="432"/>
    </location>
</feature>
<feature type="transmembrane region" description="Helical" evidence="6">
    <location>
        <begin position="168"/>
        <end position="186"/>
    </location>
</feature>
<feature type="transmembrane region" description="Helical" evidence="6">
    <location>
        <begin position="134"/>
        <end position="156"/>
    </location>
</feature>
<dbReference type="PANTHER" id="PTHR43791">
    <property type="entry name" value="PERMEASE-RELATED"/>
    <property type="match status" value="1"/>
</dbReference>
<dbReference type="FunFam" id="1.20.1250.20:FF:000018">
    <property type="entry name" value="MFS transporter permease"/>
    <property type="match status" value="1"/>
</dbReference>
<feature type="transmembrane region" description="Helical" evidence="6">
    <location>
        <begin position="110"/>
        <end position="128"/>
    </location>
</feature>
<evidence type="ECO:0000256" key="5">
    <source>
        <dbReference type="ARBA" id="ARBA00023136"/>
    </source>
</evidence>
<evidence type="ECO:0000256" key="6">
    <source>
        <dbReference type="SAM" id="Phobius"/>
    </source>
</evidence>
<keyword evidence="3 6" id="KW-0812">Transmembrane</keyword>
<dbReference type="Pfam" id="PF07690">
    <property type="entry name" value="MFS_1"/>
    <property type="match status" value="1"/>
</dbReference>
<dbReference type="HOGENOM" id="CLU_001265_0_1_1"/>
<keyword evidence="5 6" id="KW-0472">Membrane</keyword>
<sequence length="482" mass="52924">MVDTKTTPDSINEPASEGNTIYIDPAKEKAALRKFDKYLLPVALVFLVMSSLDRSNIGNARVFGLDEDLGLHGGQFGNINTVFFVTFIVFETPWVMAVNRFGPNRALGTALVLWSMVTLGTGFIQTYGQALATRILLGACEAGVSPGFAFLFATIYPRSSTAKRIMMGNLANTLAGAFGGLFAYGVQQMGTRRGLHAWRWLFIIEGCGTLFIGGLCWFFLPRSPENAWFLTEEDKEVMRLRKQKNATFRGEEEFRSKYVKMAFKDPFIYVMGAGFFFSSVAITGFNVFLPTIIKGLGYTSLRVNYMTIPVYVVGAISLIIQSYFSDKFQQRALFLVGSAVPVVTGYLICVGTSSGAAGYVAMFILSLATNLVPDQKRSVALPVFYSIGNLSGLVSSQLYPTQTGPRYIIGNSVSAGLECVAASFFIAGWFLLRRRNMKKEKLIAEGVTTNGLEGDRALGFKYAVQLDVLVNFTYVVLKTSIP</sequence>
<reference evidence="9" key="1">
    <citation type="journal article" date="2013" name="Genome Announc.">
        <title>Draft genome sequence of the ascomycete Phaeoacremonium aleophilum strain UCR-PA7, a causal agent of the esca disease complex in grapevines.</title>
        <authorList>
            <person name="Blanco-Ulate B."/>
            <person name="Rolshausen P."/>
            <person name="Cantu D."/>
        </authorList>
    </citation>
    <scope>NUCLEOTIDE SEQUENCE [LARGE SCALE GENOMIC DNA]</scope>
    <source>
        <strain evidence="9">UCR-PA7</strain>
    </source>
</reference>
<feature type="transmembrane region" description="Helical" evidence="6">
    <location>
        <begin position="379"/>
        <end position="400"/>
    </location>
</feature>
<feature type="transmembrane region" description="Helical" evidence="6">
    <location>
        <begin position="267"/>
        <end position="289"/>
    </location>
</feature>
<dbReference type="GeneID" id="19327469"/>
<evidence type="ECO:0000256" key="4">
    <source>
        <dbReference type="ARBA" id="ARBA00022989"/>
    </source>
</evidence>
<proteinExistence type="predicted"/>
<feature type="transmembrane region" description="Helical" evidence="6">
    <location>
        <begin position="77"/>
        <end position="98"/>
    </location>
</feature>
<evidence type="ECO:0000313" key="8">
    <source>
        <dbReference type="EMBL" id="EON97490.1"/>
    </source>
</evidence>
<dbReference type="eggNOG" id="KOG2533">
    <property type="taxonomic scope" value="Eukaryota"/>
</dbReference>
<dbReference type="SUPFAM" id="SSF103473">
    <property type="entry name" value="MFS general substrate transporter"/>
    <property type="match status" value="1"/>
</dbReference>
<dbReference type="PROSITE" id="PS50850">
    <property type="entry name" value="MFS"/>
    <property type="match status" value="1"/>
</dbReference>
<keyword evidence="4 6" id="KW-1133">Transmembrane helix</keyword>
<dbReference type="EMBL" id="KB933264">
    <property type="protein sequence ID" value="EON97490.1"/>
    <property type="molecule type" value="Genomic_DNA"/>
</dbReference>
<dbReference type="Gene3D" id="1.20.1250.20">
    <property type="entry name" value="MFS general substrate transporter like domains"/>
    <property type="match status" value="2"/>
</dbReference>
<name>R8BDY9_PHAM7</name>
<dbReference type="GO" id="GO:0016020">
    <property type="term" value="C:membrane"/>
    <property type="evidence" value="ECO:0007669"/>
    <property type="project" value="UniProtKB-SubCell"/>
</dbReference>
<keyword evidence="2" id="KW-0813">Transport</keyword>
<feature type="domain" description="Major facilitator superfamily (MFS) profile" evidence="7">
    <location>
        <begin position="39"/>
        <end position="482"/>
    </location>
</feature>
<dbReference type="AlphaFoldDB" id="R8BDY9"/>
<dbReference type="InterPro" id="IPR020846">
    <property type="entry name" value="MFS_dom"/>
</dbReference>
<evidence type="ECO:0000256" key="2">
    <source>
        <dbReference type="ARBA" id="ARBA00022448"/>
    </source>
</evidence>
<dbReference type="Proteomes" id="UP000014074">
    <property type="component" value="Unassembled WGS sequence"/>
</dbReference>
<feature type="transmembrane region" description="Helical" evidence="6">
    <location>
        <begin position="198"/>
        <end position="220"/>
    </location>
</feature>
<evidence type="ECO:0000256" key="1">
    <source>
        <dbReference type="ARBA" id="ARBA00004141"/>
    </source>
</evidence>
<evidence type="ECO:0000313" key="9">
    <source>
        <dbReference type="Proteomes" id="UP000014074"/>
    </source>
</evidence>
<evidence type="ECO:0000256" key="3">
    <source>
        <dbReference type="ARBA" id="ARBA00022692"/>
    </source>
</evidence>
<protein>
    <submittedName>
        <fullName evidence="8">Putative high-affinity nicotinic acid transporter protein</fullName>
    </submittedName>
</protein>
<dbReference type="InterPro" id="IPR011701">
    <property type="entry name" value="MFS"/>
</dbReference>